<evidence type="ECO:0000313" key="1">
    <source>
        <dbReference type="EMBL" id="QHS96916.1"/>
    </source>
</evidence>
<proteinExistence type="predicted"/>
<accession>A0A6C0BXG1</accession>
<organism evidence="1">
    <name type="scientific">viral metagenome</name>
    <dbReference type="NCBI Taxonomy" id="1070528"/>
    <lineage>
        <taxon>unclassified sequences</taxon>
        <taxon>metagenomes</taxon>
        <taxon>organismal metagenomes</taxon>
    </lineage>
</organism>
<dbReference type="AlphaFoldDB" id="A0A6C0BXG1"/>
<dbReference type="EMBL" id="MN739281">
    <property type="protein sequence ID" value="QHS96916.1"/>
    <property type="molecule type" value="Genomic_DNA"/>
</dbReference>
<reference evidence="1" key="1">
    <citation type="journal article" date="2020" name="Nature">
        <title>Giant virus diversity and host interactions through global metagenomics.</title>
        <authorList>
            <person name="Schulz F."/>
            <person name="Roux S."/>
            <person name="Paez-Espino D."/>
            <person name="Jungbluth S."/>
            <person name="Walsh D.A."/>
            <person name="Denef V.J."/>
            <person name="McMahon K.D."/>
            <person name="Konstantinidis K.T."/>
            <person name="Eloe-Fadrosh E.A."/>
            <person name="Kyrpides N.C."/>
            <person name="Woyke T."/>
        </authorList>
    </citation>
    <scope>NUCLEOTIDE SEQUENCE</scope>
    <source>
        <strain evidence="1">GVMAG-M-3300020166-5</strain>
    </source>
</reference>
<sequence length="30" mass="3700">MAYTIYIYIYKIFINELCGLEIFSIYKLFI</sequence>
<name>A0A6C0BXG1_9ZZZZ</name>
<protein>
    <submittedName>
        <fullName evidence="1">Uncharacterized protein</fullName>
    </submittedName>
</protein>